<organism evidence="1">
    <name type="scientific">Arundo donax</name>
    <name type="common">Giant reed</name>
    <name type="synonym">Donax arundinaceus</name>
    <dbReference type="NCBI Taxonomy" id="35708"/>
    <lineage>
        <taxon>Eukaryota</taxon>
        <taxon>Viridiplantae</taxon>
        <taxon>Streptophyta</taxon>
        <taxon>Embryophyta</taxon>
        <taxon>Tracheophyta</taxon>
        <taxon>Spermatophyta</taxon>
        <taxon>Magnoliopsida</taxon>
        <taxon>Liliopsida</taxon>
        <taxon>Poales</taxon>
        <taxon>Poaceae</taxon>
        <taxon>PACMAD clade</taxon>
        <taxon>Arundinoideae</taxon>
        <taxon>Arundineae</taxon>
        <taxon>Arundo</taxon>
    </lineage>
</organism>
<reference evidence="1" key="1">
    <citation type="submission" date="2014-09" db="EMBL/GenBank/DDBJ databases">
        <authorList>
            <person name="Magalhaes I.L.F."/>
            <person name="Oliveira U."/>
            <person name="Santos F.R."/>
            <person name="Vidigal T.H.D.A."/>
            <person name="Brescovit A.D."/>
            <person name="Santos A.J."/>
        </authorList>
    </citation>
    <scope>NUCLEOTIDE SEQUENCE</scope>
    <source>
        <tissue evidence="1">Shoot tissue taken approximately 20 cm above the soil surface</tissue>
    </source>
</reference>
<protein>
    <submittedName>
        <fullName evidence="1">Uncharacterized protein</fullName>
    </submittedName>
</protein>
<sequence length="18" mass="2038">MKRACYPRAPCDLPVLCT</sequence>
<accession>A0A0A8YPI1</accession>
<reference evidence="1" key="2">
    <citation type="journal article" date="2015" name="Data Brief">
        <title>Shoot transcriptome of the giant reed, Arundo donax.</title>
        <authorList>
            <person name="Barrero R.A."/>
            <person name="Guerrero F.D."/>
            <person name="Moolhuijzen P."/>
            <person name="Goolsby J.A."/>
            <person name="Tidwell J."/>
            <person name="Bellgard S.E."/>
            <person name="Bellgard M.I."/>
        </authorList>
    </citation>
    <scope>NUCLEOTIDE SEQUENCE</scope>
    <source>
        <tissue evidence="1">Shoot tissue taken approximately 20 cm above the soil surface</tissue>
    </source>
</reference>
<name>A0A0A8YPI1_ARUDO</name>
<dbReference type="AlphaFoldDB" id="A0A0A8YPI1"/>
<proteinExistence type="predicted"/>
<dbReference type="EMBL" id="GBRH01270232">
    <property type="protein sequence ID" value="JAD27663.1"/>
    <property type="molecule type" value="Transcribed_RNA"/>
</dbReference>
<evidence type="ECO:0000313" key="1">
    <source>
        <dbReference type="EMBL" id="JAD27663.1"/>
    </source>
</evidence>